<accession>A0A3S0FT97</accession>
<sequence length="158" mass="18754">MSHFNISRNDVIYETSFEGNDYLAIENSRRIIKEENNIYTSIIAANLLIHRAKNIDTGLKLYDFVINCSSTYNYLDILIQALDNKWRMIHHHPSLVKRPLEEALQIIEKIRSYQPEYTNTELVIMYDFTLNDNEKAEQEYIKLILIRLIMMNFGYSIQ</sequence>
<protein>
    <submittedName>
        <fullName evidence="1">Uncharacterized protein</fullName>
    </submittedName>
</protein>
<dbReference type="RefSeq" id="WP_126044241.1">
    <property type="nucleotide sequence ID" value="NZ_RXFM01000005.1"/>
</dbReference>
<comment type="caution">
    <text evidence="1">The sequence shown here is derived from an EMBL/GenBank/DDBJ whole genome shotgun (WGS) entry which is preliminary data.</text>
</comment>
<organism evidence="1 2">
    <name type="scientific">Candidatus Aquarickettsia rohweri</name>
    <dbReference type="NCBI Taxonomy" id="2602574"/>
    <lineage>
        <taxon>Bacteria</taxon>
        <taxon>Pseudomonadati</taxon>
        <taxon>Pseudomonadota</taxon>
        <taxon>Alphaproteobacteria</taxon>
        <taxon>Rickettsiales</taxon>
        <taxon>Candidatus Midichloriaceae</taxon>
        <taxon>Candidatus Aquarickettsia</taxon>
    </lineage>
</organism>
<dbReference type="Proteomes" id="UP000279470">
    <property type="component" value="Unassembled WGS sequence"/>
</dbReference>
<proteinExistence type="predicted"/>
<evidence type="ECO:0000313" key="2">
    <source>
        <dbReference type="Proteomes" id="UP000279470"/>
    </source>
</evidence>
<name>A0A3S0FT97_9RICK</name>
<evidence type="ECO:0000313" key="1">
    <source>
        <dbReference type="EMBL" id="RST71895.1"/>
    </source>
</evidence>
<reference evidence="2" key="1">
    <citation type="submission" date="2018-11" db="EMBL/GenBank/DDBJ databases">
        <title>Phylogenetic, genomic, and biogeographic characterization of a novel and ubiquitous marine invertebrate-associated Rickettsiales parasite, Candidatus Marinoinvertebrata rohwerii, gen. nov., sp. nov.</title>
        <authorList>
            <person name="Klinges J.G."/>
            <person name="Rosales S.M."/>
            <person name="Mcminds R."/>
            <person name="Shaver E.C."/>
            <person name="Shantz A."/>
            <person name="Peters E.C."/>
            <person name="Burkepile D.E."/>
            <person name="Silliman B.R."/>
            <person name="Vega Thurber R.L."/>
        </authorList>
    </citation>
    <scope>NUCLEOTIDE SEQUENCE [LARGE SCALE GENOMIC DNA]</scope>
    <source>
        <strain evidence="2">a_cerv_44</strain>
    </source>
</reference>
<dbReference type="AlphaFoldDB" id="A0A3S0FT97"/>
<gene>
    <name evidence="1" type="ORF">EIC27_00675</name>
</gene>
<dbReference type="EMBL" id="RXFM01000005">
    <property type="protein sequence ID" value="RST71895.1"/>
    <property type="molecule type" value="Genomic_DNA"/>
</dbReference>
<keyword evidence="2" id="KW-1185">Reference proteome</keyword>